<organism evidence="2 3">
    <name type="scientific">Lymnaea stagnalis</name>
    <name type="common">Great pond snail</name>
    <name type="synonym">Helix stagnalis</name>
    <dbReference type="NCBI Taxonomy" id="6523"/>
    <lineage>
        <taxon>Eukaryota</taxon>
        <taxon>Metazoa</taxon>
        <taxon>Spiralia</taxon>
        <taxon>Lophotrochozoa</taxon>
        <taxon>Mollusca</taxon>
        <taxon>Gastropoda</taxon>
        <taxon>Heterobranchia</taxon>
        <taxon>Euthyneura</taxon>
        <taxon>Panpulmonata</taxon>
        <taxon>Hygrophila</taxon>
        <taxon>Lymnaeoidea</taxon>
        <taxon>Lymnaeidae</taxon>
        <taxon>Lymnaea</taxon>
    </lineage>
</organism>
<dbReference type="EMBL" id="CAXITT010000838">
    <property type="protein sequence ID" value="CAL1546654.1"/>
    <property type="molecule type" value="Genomic_DNA"/>
</dbReference>
<dbReference type="AlphaFoldDB" id="A0AAV2IN30"/>
<reference evidence="2 3" key="1">
    <citation type="submission" date="2024-04" db="EMBL/GenBank/DDBJ databases">
        <authorList>
            <consortium name="Genoscope - CEA"/>
            <person name="William W."/>
        </authorList>
    </citation>
    <scope>NUCLEOTIDE SEQUENCE [LARGE SCALE GENOMIC DNA]</scope>
</reference>
<evidence type="ECO:0000256" key="1">
    <source>
        <dbReference type="SAM" id="MobiDB-lite"/>
    </source>
</evidence>
<feature type="non-terminal residue" evidence="2">
    <location>
        <position position="1"/>
    </location>
</feature>
<comment type="caution">
    <text evidence="2">The sequence shown here is derived from an EMBL/GenBank/DDBJ whole genome shotgun (WGS) entry which is preliminary data.</text>
</comment>
<feature type="compositionally biased region" description="Low complexity" evidence="1">
    <location>
        <begin position="169"/>
        <end position="184"/>
    </location>
</feature>
<protein>
    <submittedName>
        <fullName evidence="2">Uncharacterized protein</fullName>
    </submittedName>
</protein>
<gene>
    <name evidence="2" type="ORF">GSLYS_00020031001</name>
</gene>
<proteinExistence type="predicted"/>
<sequence length="209" mass="23064">FVVFNIIHDLVISKFKISMDNQGKNRSMDICEIEAYGDCSEPNYGIFCNETCDLCPEKKCLFTGQCITRNPDEFTTTLQSRLSPTTAHKRLLTTRPKRPAVPLLTTREPPEVTIPPPTEEPPHWSKVYCVSAPVAMMVIAGGLVLFLACEQLCNYYYAISTGSHKTLASGQESVGSDESQSSGSALKTPKVDKKKGEMESKTGEMESKT</sequence>
<name>A0AAV2IN30_LYMST</name>
<feature type="region of interest" description="Disordered" evidence="1">
    <location>
        <begin position="167"/>
        <end position="209"/>
    </location>
</feature>
<feature type="compositionally biased region" description="Basic and acidic residues" evidence="1">
    <location>
        <begin position="189"/>
        <end position="209"/>
    </location>
</feature>
<accession>A0AAV2IN30</accession>
<feature type="non-terminal residue" evidence="2">
    <location>
        <position position="209"/>
    </location>
</feature>
<evidence type="ECO:0000313" key="2">
    <source>
        <dbReference type="EMBL" id="CAL1546654.1"/>
    </source>
</evidence>
<dbReference type="Proteomes" id="UP001497497">
    <property type="component" value="Unassembled WGS sequence"/>
</dbReference>
<evidence type="ECO:0000313" key="3">
    <source>
        <dbReference type="Proteomes" id="UP001497497"/>
    </source>
</evidence>
<keyword evidence="3" id="KW-1185">Reference proteome</keyword>